<evidence type="ECO:0000313" key="2">
    <source>
        <dbReference type="Proteomes" id="UP000005445"/>
    </source>
</evidence>
<accession>G9B1W7</accession>
<dbReference type="KEGG" id="vg:11536621"/>
<dbReference type="EMBL" id="HM144387">
    <property type="protein sequence ID" value="ADH03362.1"/>
    <property type="molecule type" value="Genomic_DNA"/>
</dbReference>
<sequence>MKITYVKTLILQEFEVGATYDVHVQVPSTGWEKDIVDVVVKMVNDDYIRVQHPTGLFENVYWFNIDYFTYKGVNSGVVH</sequence>
<dbReference type="GeneID" id="11536621"/>
<reference evidence="1 2" key="1">
    <citation type="submission" date="2013-01" db="EMBL/GenBank/DDBJ databases">
        <title>Large myovirus of Bacillus.</title>
        <authorList>
            <person name="Klumpp J."/>
            <person name="Beyer W."/>
            <person name="Loessner M.J."/>
        </authorList>
    </citation>
    <scope>NUCLEOTIDE SEQUENCE [LARGE SCALE GENOMIC DNA]</scope>
</reference>
<name>G9B1W7_9CAUD</name>
<organism evidence="1 2">
    <name type="scientific">Bacillus phage W.Ph</name>
    <dbReference type="NCBI Taxonomy" id="764595"/>
    <lineage>
        <taxon>Viruses</taxon>
        <taxon>Duplodnaviria</taxon>
        <taxon>Heunggongvirae</taxon>
        <taxon>Uroviricota</taxon>
        <taxon>Caudoviricetes</taxon>
        <taxon>Herelleviridae</taxon>
        <taxon>Bastillevirinae</taxon>
        <taxon>Wphvirus</taxon>
        <taxon>Wphvirus WPh</taxon>
    </lineage>
</organism>
<dbReference type="OrthoDB" id="19936at10239"/>
<keyword evidence="2" id="KW-1185">Reference proteome</keyword>
<proteinExistence type="predicted"/>
<dbReference type="Proteomes" id="UP000005445">
    <property type="component" value="Segment"/>
</dbReference>
<dbReference type="RefSeq" id="YP_004957231.1">
    <property type="nucleotide sequence ID" value="NC_016563.1"/>
</dbReference>
<evidence type="ECO:0000313" key="1">
    <source>
        <dbReference type="EMBL" id="ADH03362.1"/>
    </source>
</evidence>
<protein>
    <submittedName>
        <fullName evidence="1">Gp216</fullName>
    </submittedName>
</protein>